<dbReference type="AlphaFoldDB" id="A0AAN6ZMB1"/>
<reference evidence="1" key="1">
    <citation type="journal article" date="2023" name="Mol. Phylogenet. Evol.">
        <title>Genome-scale phylogeny and comparative genomics of the fungal order Sordariales.</title>
        <authorList>
            <person name="Hensen N."/>
            <person name="Bonometti L."/>
            <person name="Westerberg I."/>
            <person name="Brannstrom I.O."/>
            <person name="Guillou S."/>
            <person name="Cros-Aarteil S."/>
            <person name="Calhoun S."/>
            <person name="Haridas S."/>
            <person name="Kuo A."/>
            <person name="Mondo S."/>
            <person name="Pangilinan J."/>
            <person name="Riley R."/>
            <person name="LaButti K."/>
            <person name="Andreopoulos B."/>
            <person name="Lipzen A."/>
            <person name="Chen C."/>
            <person name="Yan M."/>
            <person name="Daum C."/>
            <person name="Ng V."/>
            <person name="Clum A."/>
            <person name="Steindorff A."/>
            <person name="Ohm R.A."/>
            <person name="Martin F."/>
            <person name="Silar P."/>
            <person name="Natvig D.O."/>
            <person name="Lalanne C."/>
            <person name="Gautier V."/>
            <person name="Ament-Velasquez S.L."/>
            <person name="Kruys A."/>
            <person name="Hutchinson M.I."/>
            <person name="Powell A.J."/>
            <person name="Barry K."/>
            <person name="Miller A.N."/>
            <person name="Grigoriev I.V."/>
            <person name="Debuchy R."/>
            <person name="Gladieux P."/>
            <person name="Hiltunen Thoren M."/>
            <person name="Johannesson H."/>
        </authorList>
    </citation>
    <scope>NUCLEOTIDE SEQUENCE</scope>
    <source>
        <strain evidence="1">CBS 141.50</strain>
    </source>
</reference>
<dbReference type="Proteomes" id="UP001302676">
    <property type="component" value="Unassembled WGS sequence"/>
</dbReference>
<organism evidence="1 2">
    <name type="scientific">Dichotomopilus funicola</name>
    <dbReference type="NCBI Taxonomy" id="1934379"/>
    <lineage>
        <taxon>Eukaryota</taxon>
        <taxon>Fungi</taxon>
        <taxon>Dikarya</taxon>
        <taxon>Ascomycota</taxon>
        <taxon>Pezizomycotina</taxon>
        <taxon>Sordariomycetes</taxon>
        <taxon>Sordariomycetidae</taxon>
        <taxon>Sordariales</taxon>
        <taxon>Chaetomiaceae</taxon>
        <taxon>Dichotomopilus</taxon>
    </lineage>
</organism>
<keyword evidence="2" id="KW-1185">Reference proteome</keyword>
<reference evidence="1" key="2">
    <citation type="submission" date="2023-05" db="EMBL/GenBank/DDBJ databases">
        <authorList>
            <consortium name="Lawrence Berkeley National Laboratory"/>
            <person name="Steindorff A."/>
            <person name="Hensen N."/>
            <person name="Bonometti L."/>
            <person name="Westerberg I."/>
            <person name="Brannstrom I.O."/>
            <person name="Guillou S."/>
            <person name="Cros-Aarteil S."/>
            <person name="Calhoun S."/>
            <person name="Haridas S."/>
            <person name="Kuo A."/>
            <person name="Mondo S."/>
            <person name="Pangilinan J."/>
            <person name="Riley R."/>
            <person name="Labutti K."/>
            <person name="Andreopoulos B."/>
            <person name="Lipzen A."/>
            <person name="Chen C."/>
            <person name="Yanf M."/>
            <person name="Daum C."/>
            <person name="Ng V."/>
            <person name="Clum A."/>
            <person name="Ohm R."/>
            <person name="Martin F."/>
            <person name="Silar P."/>
            <person name="Natvig D."/>
            <person name="Lalanne C."/>
            <person name="Gautier V."/>
            <person name="Ament-Velasquez S.L."/>
            <person name="Kruys A."/>
            <person name="Hutchinson M.I."/>
            <person name="Powell A.J."/>
            <person name="Barry K."/>
            <person name="Miller A.N."/>
            <person name="Grigoriev I.V."/>
            <person name="Debuchy R."/>
            <person name="Gladieux P."/>
            <person name="Thoren M.H."/>
            <person name="Johannesson H."/>
        </authorList>
    </citation>
    <scope>NUCLEOTIDE SEQUENCE</scope>
    <source>
        <strain evidence="1">CBS 141.50</strain>
    </source>
</reference>
<gene>
    <name evidence="1" type="ORF">C8A04DRAFT_28503</name>
</gene>
<sequence>MAFGELSFTQAKVVDIVWDLTIGRGVQAALAYCSWRAFSVYVAMSMDKAAQPLTYDAFWTVFLHQEASVRNIYRVG</sequence>
<name>A0AAN6ZMB1_9PEZI</name>
<evidence type="ECO:0000313" key="2">
    <source>
        <dbReference type="Proteomes" id="UP001302676"/>
    </source>
</evidence>
<dbReference type="EMBL" id="MU853583">
    <property type="protein sequence ID" value="KAK4143722.1"/>
    <property type="molecule type" value="Genomic_DNA"/>
</dbReference>
<accession>A0AAN6ZMB1</accession>
<dbReference type="RefSeq" id="XP_062637093.1">
    <property type="nucleotide sequence ID" value="XM_062780667.1"/>
</dbReference>
<evidence type="ECO:0000313" key="1">
    <source>
        <dbReference type="EMBL" id="KAK4143722.1"/>
    </source>
</evidence>
<dbReference type="GeneID" id="87817280"/>
<comment type="caution">
    <text evidence="1">The sequence shown here is derived from an EMBL/GenBank/DDBJ whole genome shotgun (WGS) entry which is preliminary data.</text>
</comment>
<protein>
    <submittedName>
        <fullName evidence="1">Uncharacterized protein</fullName>
    </submittedName>
</protein>
<proteinExistence type="predicted"/>